<keyword evidence="12" id="KW-1185">Reference proteome</keyword>
<dbReference type="Gene3D" id="3.30.160.60">
    <property type="entry name" value="Classic Zinc Finger"/>
    <property type="match status" value="3"/>
</dbReference>
<dbReference type="OrthoDB" id="8117402at2759"/>
<protein>
    <recommendedName>
        <fullName evidence="10">C2H2-type domain-containing protein</fullName>
    </recommendedName>
</protein>
<comment type="subcellular location">
    <subcellularLocation>
        <location evidence="1">Nucleus</location>
    </subcellularLocation>
</comment>
<dbReference type="GeneID" id="27311327"/>
<sequence>MLSNPTSSIELRRKSHRRQNSTPTLEVPNVRPFPAPIQRNTSHRGHRRGLSLDQHISLQPREKMIPTLGPIAQDDISVSLTDTAHQNPQHPLQVAQQHSLAQPGQPSPYENERIHQQSHPTLTMDNMHRNHSSEHPSPAVIEMHPPQHLLSSPKTPHRQRFSPSPQPIQGPFGPTPALSGPCEEAVKKLKESVEAVYGPGSNVFINILPTPVATPQKRASTVPLQHIDTTPIPFGFGNDGLGLGMEQSNSSQGYEPQHSPAGSFYSTGFGSPTRSPYHSPQQQPIPSFMEQPTPVLSFDDQPILSNGPFTSSQTTLAEVEPIYSPAPGSVSPDRSPRQMSIADLSLETIIEDTGVSAEEVASLIEHDAKTNTFTCLFEGCGRKGFQRRENVRSHVQTHLGDRQYKCIHCGKTFVRPHDLKRHAKIHSGVKPYTCPCGQQFVRQDALTRHRQRGSCSGAFPDAVPRTPARRGRPRKKRPEMDDRVDKANRTRKLNAARQHHEYSSGGSSYGGSGSEAENSPSPEPAAANAEFDFASLDTAKLVNFGEDDSKPSVDSLSKNTEPFSFESFDDSSPCNASSPFDPGVASDMIFQLSSSSATAPTPPDSPALKGEPFIIQDLQGGEDLFFGTADLKDPSAFWM</sequence>
<organism evidence="11 12">
    <name type="scientific">Verruconis gallopava</name>
    <dbReference type="NCBI Taxonomy" id="253628"/>
    <lineage>
        <taxon>Eukaryota</taxon>
        <taxon>Fungi</taxon>
        <taxon>Dikarya</taxon>
        <taxon>Ascomycota</taxon>
        <taxon>Pezizomycotina</taxon>
        <taxon>Dothideomycetes</taxon>
        <taxon>Pleosporomycetidae</taxon>
        <taxon>Venturiales</taxon>
        <taxon>Sympoventuriaceae</taxon>
        <taxon>Verruconis</taxon>
    </lineage>
</organism>
<dbReference type="InterPro" id="IPR013087">
    <property type="entry name" value="Znf_C2H2_type"/>
</dbReference>
<dbReference type="EMBL" id="KN847537">
    <property type="protein sequence ID" value="KIW05465.1"/>
    <property type="molecule type" value="Genomic_DNA"/>
</dbReference>
<feature type="region of interest" description="Disordered" evidence="9">
    <location>
        <begin position="445"/>
        <end position="526"/>
    </location>
</feature>
<feature type="compositionally biased region" description="Basic and acidic residues" evidence="9">
    <location>
        <begin position="478"/>
        <end position="488"/>
    </location>
</feature>
<feature type="compositionally biased region" description="Polar residues" evidence="9">
    <location>
        <begin position="264"/>
        <end position="283"/>
    </location>
</feature>
<gene>
    <name evidence="11" type="ORF">PV09_03354</name>
</gene>
<dbReference type="AlphaFoldDB" id="A0A0D2AG41"/>
<dbReference type="PROSITE" id="PS00028">
    <property type="entry name" value="ZINC_FINGER_C2H2_1"/>
    <property type="match status" value="1"/>
</dbReference>
<evidence type="ECO:0000256" key="1">
    <source>
        <dbReference type="ARBA" id="ARBA00004123"/>
    </source>
</evidence>
<evidence type="ECO:0000256" key="5">
    <source>
        <dbReference type="ARBA" id="ARBA00023015"/>
    </source>
</evidence>
<proteinExistence type="predicted"/>
<keyword evidence="2" id="KW-0479">Metal-binding</keyword>
<dbReference type="RefSeq" id="XP_016215335.1">
    <property type="nucleotide sequence ID" value="XM_016356542.1"/>
</dbReference>
<feature type="region of interest" description="Disordered" evidence="9">
    <location>
        <begin position="1"/>
        <end position="49"/>
    </location>
</feature>
<dbReference type="GO" id="GO:0000978">
    <property type="term" value="F:RNA polymerase II cis-regulatory region sequence-specific DNA binding"/>
    <property type="evidence" value="ECO:0007669"/>
    <property type="project" value="TreeGrafter"/>
</dbReference>
<evidence type="ECO:0000256" key="8">
    <source>
        <dbReference type="PROSITE-ProRule" id="PRU00042"/>
    </source>
</evidence>
<dbReference type="GO" id="GO:0005654">
    <property type="term" value="C:nucleoplasm"/>
    <property type="evidence" value="ECO:0007669"/>
    <property type="project" value="TreeGrafter"/>
</dbReference>
<keyword evidence="7" id="KW-0539">Nucleus</keyword>
<evidence type="ECO:0000256" key="2">
    <source>
        <dbReference type="ARBA" id="ARBA00022723"/>
    </source>
</evidence>
<feature type="region of interest" description="Disordered" evidence="9">
    <location>
        <begin position="245"/>
        <end position="283"/>
    </location>
</feature>
<dbReference type="PANTHER" id="PTHR24399:SF70">
    <property type="entry name" value="C2H2-TYPE DOMAIN-CONTAINING PROTEIN"/>
    <property type="match status" value="1"/>
</dbReference>
<evidence type="ECO:0000259" key="10">
    <source>
        <dbReference type="PROSITE" id="PS50157"/>
    </source>
</evidence>
<dbReference type="RefSeq" id="XP_016215334.1">
    <property type="nucleotide sequence ID" value="XM_016356541.1"/>
</dbReference>
<dbReference type="VEuPathDB" id="FungiDB:PV09_03354"/>
<keyword evidence="5" id="KW-0805">Transcription regulation</keyword>
<dbReference type="EMBL" id="KN847537">
    <property type="protein sequence ID" value="KIW05467.1"/>
    <property type="molecule type" value="Genomic_DNA"/>
</dbReference>
<dbReference type="SUPFAM" id="SSF57667">
    <property type="entry name" value="beta-beta-alpha zinc fingers"/>
    <property type="match status" value="1"/>
</dbReference>
<keyword evidence="4" id="KW-0862">Zinc</keyword>
<dbReference type="RefSeq" id="XP_016215336.1">
    <property type="nucleotide sequence ID" value="XM_016356543.1"/>
</dbReference>
<evidence type="ECO:0000256" key="4">
    <source>
        <dbReference type="ARBA" id="ARBA00022833"/>
    </source>
</evidence>
<dbReference type="STRING" id="253628.A0A0D2AG41"/>
<feature type="compositionally biased region" description="Basic residues" evidence="9">
    <location>
        <begin position="467"/>
        <end position="477"/>
    </location>
</feature>
<evidence type="ECO:0000313" key="12">
    <source>
        <dbReference type="Proteomes" id="UP000053259"/>
    </source>
</evidence>
<dbReference type="EMBL" id="KN847537">
    <property type="protein sequence ID" value="KIW05466.1"/>
    <property type="molecule type" value="Genomic_DNA"/>
</dbReference>
<dbReference type="HOGENOM" id="CLU_027358_0_0_1"/>
<accession>A0A0D2AG41</accession>
<evidence type="ECO:0000256" key="9">
    <source>
        <dbReference type="SAM" id="MobiDB-lite"/>
    </source>
</evidence>
<evidence type="ECO:0000313" key="11">
    <source>
        <dbReference type="EMBL" id="KIW05465.1"/>
    </source>
</evidence>
<feature type="domain" description="C2H2-type" evidence="10">
    <location>
        <begin position="404"/>
        <end position="431"/>
    </location>
</feature>
<keyword evidence="8" id="KW-0863">Zinc-finger</keyword>
<name>A0A0D2AG41_9PEZI</name>
<dbReference type="PROSITE" id="PS50157">
    <property type="entry name" value="ZINC_FINGER_C2H2_2"/>
    <property type="match status" value="1"/>
</dbReference>
<keyword evidence="3" id="KW-0677">Repeat</keyword>
<evidence type="ECO:0000256" key="7">
    <source>
        <dbReference type="ARBA" id="ARBA00023242"/>
    </source>
</evidence>
<dbReference type="Pfam" id="PF00096">
    <property type="entry name" value="zf-C2H2"/>
    <property type="match status" value="1"/>
</dbReference>
<dbReference type="InterPro" id="IPR036236">
    <property type="entry name" value="Znf_C2H2_sf"/>
</dbReference>
<dbReference type="Proteomes" id="UP000053259">
    <property type="component" value="Unassembled WGS sequence"/>
</dbReference>
<reference evidence="11 12" key="1">
    <citation type="submission" date="2015-01" db="EMBL/GenBank/DDBJ databases">
        <title>The Genome Sequence of Ochroconis gallopava CBS43764.</title>
        <authorList>
            <consortium name="The Broad Institute Genomics Platform"/>
            <person name="Cuomo C."/>
            <person name="de Hoog S."/>
            <person name="Gorbushina A."/>
            <person name="Stielow B."/>
            <person name="Teixiera M."/>
            <person name="Abouelleil A."/>
            <person name="Chapman S.B."/>
            <person name="Priest M."/>
            <person name="Young S.K."/>
            <person name="Wortman J."/>
            <person name="Nusbaum C."/>
            <person name="Birren B."/>
        </authorList>
    </citation>
    <scope>NUCLEOTIDE SEQUENCE [LARGE SCALE GENOMIC DNA]</scope>
    <source>
        <strain evidence="11 12">CBS 43764</strain>
    </source>
</reference>
<feature type="compositionally biased region" description="Low complexity" evidence="9">
    <location>
        <begin position="514"/>
        <end position="526"/>
    </location>
</feature>
<dbReference type="GO" id="GO:0001227">
    <property type="term" value="F:DNA-binding transcription repressor activity, RNA polymerase II-specific"/>
    <property type="evidence" value="ECO:0007669"/>
    <property type="project" value="TreeGrafter"/>
</dbReference>
<feature type="region of interest" description="Disordered" evidence="9">
    <location>
        <begin position="591"/>
        <end position="611"/>
    </location>
</feature>
<dbReference type="SMART" id="SM00355">
    <property type="entry name" value="ZnF_C2H2"/>
    <property type="match status" value="2"/>
</dbReference>
<dbReference type="FunFam" id="3.30.160.60:FF:001649">
    <property type="entry name" value="C2H2 transcription factor Swi5"/>
    <property type="match status" value="1"/>
</dbReference>
<evidence type="ECO:0000256" key="3">
    <source>
        <dbReference type="ARBA" id="ARBA00022737"/>
    </source>
</evidence>
<evidence type="ECO:0000256" key="6">
    <source>
        <dbReference type="ARBA" id="ARBA00023163"/>
    </source>
</evidence>
<dbReference type="PANTHER" id="PTHR24399">
    <property type="entry name" value="ZINC FINGER AND BTB DOMAIN-CONTAINING"/>
    <property type="match status" value="1"/>
</dbReference>
<dbReference type="GO" id="GO:0008270">
    <property type="term" value="F:zinc ion binding"/>
    <property type="evidence" value="ECO:0007669"/>
    <property type="project" value="UniProtKB-KW"/>
</dbReference>
<keyword evidence="6" id="KW-0804">Transcription</keyword>